<evidence type="ECO:0000313" key="2">
    <source>
        <dbReference type="EMBL" id="SFL96133.1"/>
    </source>
</evidence>
<keyword evidence="1" id="KW-0472">Membrane</keyword>
<reference evidence="2 3" key="1">
    <citation type="submission" date="2016-10" db="EMBL/GenBank/DDBJ databases">
        <authorList>
            <person name="de Groot N.N."/>
        </authorList>
    </citation>
    <scope>NUCLEOTIDE SEQUENCE [LARGE SCALE GENOMIC DNA]</scope>
    <source>
        <strain evidence="2 3">DSM 15283</strain>
    </source>
</reference>
<sequence>MFWLGVFGWTAARLGAYAEAFKGDWFEMALKQIIAGAVFSVAAGAVVAQGFGIGFGAVARLQVNPLPGKGNFEVIEGPSTGPQRFWCEAGNYAVRLGAGATDRMYILYPLGKARSQKNRYGVGFTINPTKEVLAQANRPGDGGNYSVSVKRVGYNLSIGHARGFCNLGVTY</sequence>
<evidence type="ECO:0000256" key="1">
    <source>
        <dbReference type="SAM" id="Phobius"/>
    </source>
</evidence>
<name>A0A1I4LZ63_9RHOB</name>
<accession>A0A1I4LZ63</accession>
<evidence type="ECO:0000313" key="3">
    <source>
        <dbReference type="Proteomes" id="UP000199144"/>
    </source>
</evidence>
<keyword evidence="3" id="KW-1185">Reference proteome</keyword>
<dbReference type="STRING" id="254406.SAMN04488042_102299"/>
<protein>
    <submittedName>
        <fullName evidence="2">Uncharacterized protein</fullName>
    </submittedName>
</protein>
<gene>
    <name evidence="2" type="ORF">SAMN04488042_102299</name>
</gene>
<dbReference type="EMBL" id="FOTQ01000002">
    <property type="protein sequence ID" value="SFL96133.1"/>
    <property type="molecule type" value="Genomic_DNA"/>
</dbReference>
<organism evidence="2 3">
    <name type="scientific">Shimia aestuarii</name>
    <dbReference type="NCBI Taxonomy" id="254406"/>
    <lineage>
        <taxon>Bacteria</taxon>
        <taxon>Pseudomonadati</taxon>
        <taxon>Pseudomonadota</taxon>
        <taxon>Alphaproteobacteria</taxon>
        <taxon>Rhodobacterales</taxon>
        <taxon>Roseobacteraceae</taxon>
    </lineage>
</organism>
<keyword evidence="1" id="KW-1133">Transmembrane helix</keyword>
<dbReference type="AlphaFoldDB" id="A0A1I4LZ63"/>
<dbReference type="Proteomes" id="UP000199144">
    <property type="component" value="Unassembled WGS sequence"/>
</dbReference>
<proteinExistence type="predicted"/>
<keyword evidence="1" id="KW-0812">Transmembrane</keyword>
<feature type="transmembrane region" description="Helical" evidence="1">
    <location>
        <begin position="34"/>
        <end position="59"/>
    </location>
</feature>